<evidence type="ECO:0008006" key="4">
    <source>
        <dbReference type="Google" id="ProtNLM"/>
    </source>
</evidence>
<dbReference type="Proteomes" id="UP000279236">
    <property type="component" value="Unassembled WGS sequence"/>
</dbReference>
<dbReference type="AlphaFoldDB" id="A0A427Y1A1"/>
<dbReference type="EMBL" id="RSCE01000003">
    <property type="protein sequence ID" value="RSH84934.1"/>
    <property type="molecule type" value="Genomic_DNA"/>
</dbReference>
<feature type="compositionally biased region" description="Polar residues" evidence="1">
    <location>
        <begin position="99"/>
        <end position="109"/>
    </location>
</feature>
<reference evidence="2 3" key="1">
    <citation type="submission" date="2018-11" db="EMBL/GenBank/DDBJ databases">
        <title>Genome sequence of Apiotrichum porosum DSM 27194.</title>
        <authorList>
            <person name="Aliyu H."/>
            <person name="Gorte O."/>
            <person name="Ochsenreither K."/>
        </authorList>
    </citation>
    <scope>NUCLEOTIDE SEQUENCE [LARGE SCALE GENOMIC DNA]</scope>
    <source>
        <strain evidence="2 3">DSM 27194</strain>
    </source>
</reference>
<dbReference type="RefSeq" id="XP_028478382.1">
    <property type="nucleotide sequence ID" value="XM_028621930.1"/>
</dbReference>
<dbReference type="GeneID" id="39591025"/>
<keyword evidence="3" id="KW-1185">Reference proteome</keyword>
<accession>A0A427Y1A1</accession>
<feature type="region of interest" description="Disordered" evidence="1">
    <location>
        <begin position="92"/>
        <end position="128"/>
    </location>
</feature>
<evidence type="ECO:0000256" key="1">
    <source>
        <dbReference type="SAM" id="MobiDB-lite"/>
    </source>
</evidence>
<gene>
    <name evidence="2" type="ORF">EHS24_006482</name>
</gene>
<organism evidence="2 3">
    <name type="scientific">Apiotrichum porosum</name>
    <dbReference type="NCBI Taxonomy" id="105984"/>
    <lineage>
        <taxon>Eukaryota</taxon>
        <taxon>Fungi</taxon>
        <taxon>Dikarya</taxon>
        <taxon>Basidiomycota</taxon>
        <taxon>Agaricomycotina</taxon>
        <taxon>Tremellomycetes</taxon>
        <taxon>Trichosporonales</taxon>
        <taxon>Trichosporonaceae</taxon>
        <taxon>Apiotrichum</taxon>
    </lineage>
</organism>
<evidence type="ECO:0000313" key="3">
    <source>
        <dbReference type="Proteomes" id="UP000279236"/>
    </source>
</evidence>
<comment type="caution">
    <text evidence="2">The sequence shown here is derived from an EMBL/GenBank/DDBJ whole genome shotgun (WGS) entry which is preliminary data.</text>
</comment>
<evidence type="ECO:0000313" key="2">
    <source>
        <dbReference type="EMBL" id="RSH84934.1"/>
    </source>
</evidence>
<proteinExistence type="predicted"/>
<protein>
    <recommendedName>
        <fullName evidence="4">Protein kinase domain-containing protein</fullName>
    </recommendedName>
</protein>
<name>A0A427Y1A1_9TREE</name>
<sequence>MAACNMVALVHIDFPISREFTKSLDVIVVDRVHHPLYLSSSPAPAFVNPDNHTVGSAGSLEGKGITTANNNGPMGLFASGSNKEVLPKANEDNAHGTCMYNNAPPTKASQYEVRRKRPPPPRPSPQTLIEDIKTSDDAFQTALTGSSSATASEYTGQTLIAMWMDQGKLNLVDIDWPPPRHGRCLTTRSLALVDDFTRPFLGPLPYWMLHEMYRQKRGLVDVCEGSVSAHIHDPPAYPRFGTVVVGDMRLQGRAWTVFDAHAGGHDLVAKFYVPRIGGWTRLGDVRREIWLYDHVLRGLQGTVVPRWYGVYGAQQPLKPQGGMGDMVEVYVALTKDAGVPMTGDELRELTEEDNLTHWLKPPGAPISQLRLVDFGLAVIRPSLTSELAQVTLPTGSFDDEAEEEMLEVREMLGLGR</sequence>
<dbReference type="OrthoDB" id="3182995at2759"/>